<dbReference type="PANTHER" id="PTHR43781:SF1">
    <property type="entry name" value="SACCHAROPINE DEHYDROGENASE"/>
    <property type="match status" value="1"/>
</dbReference>
<proteinExistence type="predicted"/>
<evidence type="ECO:0000313" key="3">
    <source>
        <dbReference type="Proteomes" id="UP000002208"/>
    </source>
</evidence>
<dbReference type="SUPFAM" id="SSF51735">
    <property type="entry name" value="NAD(P)-binding Rossmann-fold domains"/>
    <property type="match status" value="1"/>
</dbReference>
<evidence type="ECO:0000259" key="1">
    <source>
        <dbReference type="Pfam" id="PF03435"/>
    </source>
</evidence>
<keyword evidence="3" id="KW-1185">Reference proteome</keyword>
<reference evidence="2 3" key="1">
    <citation type="journal article" date="2009" name="PLoS Genet.">
        <title>Alliance of proteomics and genomics to unravel the specificities of Sahara bacterium Deinococcus deserti.</title>
        <authorList>
            <person name="de Groot A."/>
            <person name="Dulermo R."/>
            <person name="Ortet P."/>
            <person name="Blanchard L."/>
            <person name="Guerin P."/>
            <person name="Fernandez B."/>
            <person name="Vacherie B."/>
            <person name="Dossat C."/>
            <person name="Jolivet E."/>
            <person name="Siguier P."/>
            <person name="Chandler M."/>
            <person name="Barakat M."/>
            <person name="Dedieu A."/>
            <person name="Barbe V."/>
            <person name="Heulin T."/>
            <person name="Sommer S."/>
            <person name="Achouak W."/>
            <person name="Armengaud J."/>
        </authorList>
    </citation>
    <scope>NUCLEOTIDE SEQUENCE [LARGE SCALE GENOMIC DNA]</scope>
    <source>
        <strain evidence="3">DSM 17065 / CIP 109153 / LMG 22923 / VCD115</strain>
        <plasmid evidence="3">pDeide1</plasmid>
    </source>
</reference>
<dbReference type="RefSeq" id="WP_041227735.1">
    <property type="nucleotide sequence ID" value="NC_012527.1"/>
</dbReference>
<dbReference type="PANTHER" id="PTHR43781">
    <property type="entry name" value="SACCHAROPINE DEHYDROGENASE"/>
    <property type="match status" value="1"/>
</dbReference>
<geneLocation type="plasmid" evidence="3">
    <name>pDeide1</name>
</geneLocation>
<dbReference type="InterPro" id="IPR036291">
    <property type="entry name" value="NAD(P)-bd_dom_sf"/>
</dbReference>
<dbReference type="Pfam" id="PF03435">
    <property type="entry name" value="Sacchrp_dh_NADP"/>
    <property type="match status" value="1"/>
</dbReference>
<dbReference type="AlphaFoldDB" id="C1D2B0"/>
<accession>C1D2B0</accession>
<dbReference type="InterPro" id="IPR005097">
    <property type="entry name" value="Sacchrp_dh_NADP-bd"/>
</dbReference>
<feature type="domain" description="Saccharopine dehydrogenase NADP binding" evidence="1">
    <location>
        <begin position="6"/>
        <end position="100"/>
    </location>
</feature>
<keyword evidence="2" id="KW-0614">Plasmid</keyword>
<dbReference type="Gene3D" id="3.40.50.720">
    <property type="entry name" value="NAD(P)-binding Rossmann-like Domain"/>
    <property type="match status" value="1"/>
</dbReference>
<dbReference type="KEGG" id="ddr:Deide_1p01160"/>
<protein>
    <submittedName>
        <fullName evidence="2">Putative saccharopine dehydrogenase</fullName>
    </submittedName>
</protein>
<dbReference type="EMBL" id="CP001115">
    <property type="protein sequence ID" value="ACO47549.2"/>
    <property type="molecule type" value="Genomic_DNA"/>
</dbReference>
<organism evidence="2 3">
    <name type="scientific">Deinococcus deserti (strain DSM 17065 / CIP 109153 / LMG 22923 / VCD115)</name>
    <dbReference type="NCBI Taxonomy" id="546414"/>
    <lineage>
        <taxon>Bacteria</taxon>
        <taxon>Thermotogati</taxon>
        <taxon>Deinococcota</taxon>
        <taxon>Deinococci</taxon>
        <taxon>Deinococcales</taxon>
        <taxon>Deinococcaceae</taxon>
        <taxon>Deinococcus</taxon>
    </lineage>
</organism>
<dbReference type="Proteomes" id="UP000002208">
    <property type="component" value="Plasmid 1"/>
</dbReference>
<gene>
    <name evidence="2" type="ordered locus">Deide_1p01160</name>
</gene>
<sequence>MVESWMIYGATGFTGRRIAAQAVRQGLRPILGGRSRDALEALAQELRLEYRVFDLTSSGQAAAHLRDIHVLLHCAGPFSATHAPMLNACLAAGTHYLDITGEIPVFEALHARWDELREAELTGVSGVGFDVVPTDGVAAVIAQHLPTARRLRLAISLTEVSPGTAKTSVELLAMGSRSRQGGLLVEEPLGVRLWTVSHEGREFSGVSFPWGDVATAYYSTGIPTVETYLAVPKTRVPLFRAVNVFLPLLRLPTVQNALKRVAGRATGPSETLMREGRCVVWGEGTDAQGRTVHARLVGPEPYAFTVVAALAAVRRMLAGGVPTGVLTPSLAFGVDFAATLPGVTLKVSDSAAV</sequence>
<evidence type="ECO:0000313" key="2">
    <source>
        <dbReference type="EMBL" id="ACO47549.2"/>
    </source>
</evidence>
<dbReference type="HOGENOM" id="CLU_046808_0_0_0"/>
<name>C1D2B0_DEIDV</name>